<reference evidence="1" key="1">
    <citation type="journal article" date="2023" name="Nat. Commun.">
        <title>Diploid and tetraploid genomes of Acorus and the evolution of monocots.</title>
        <authorList>
            <person name="Ma L."/>
            <person name="Liu K.W."/>
            <person name="Li Z."/>
            <person name="Hsiao Y.Y."/>
            <person name="Qi Y."/>
            <person name="Fu T."/>
            <person name="Tang G.D."/>
            <person name="Zhang D."/>
            <person name="Sun W.H."/>
            <person name="Liu D.K."/>
            <person name="Li Y."/>
            <person name="Chen G.Z."/>
            <person name="Liu X.D."/>
            <person name="Liao X.Y."/>
            <person name="Jiang Y.T."/>
            <person name="Yu X."/>
            <person name="Hao Y."/>
            <person name="Huang J."/>
            <person name="Zhao X.W."/>
            <person name="Ke S."/>
            <person name="Chen Y.Y."/>
            <person name="Wu W.L."/>
            <person name="Hsu J.L."/>
            <person name="Lin Y.F."/>
            <person name="Huang M.D."/>
            <person name="Li C.Y."/>
            <person name="Huang L."/>
            <person name="Wang Z.W."/>
            <person name="Zhao X."/>
            <person name="Zhong W.Y."/>
            <person name="Peng D.H."/>
            <person name="Ahmad S."/>
            <person name="Lan S."/>
            <person name="Zhang J.S."/>
            <person name="Tsai W.C."/>
            <person name="Van de Peer Y."/>
            <person name="Liu Z.J."/>
        </authorList>
    </citation>
    <scope>NUCLEOTIDE SEQUENCE</scope>
    <source>
        <strain evidence="1">CP</strain>
    </source>
</reference>
<dbReference type="EMBL" id="JAUJYO010000008">
    <property type="protein sequence ID" value="KAK1310932.1"/>
    <property type="molecule type" value="Genomic_DNA"/>
</dbReference>
<keyword evidence="2" id="KW-1185">Reference proteome</keyword>
<protein>
    <submittedName>
        <fullName evidence="1">Uncharacterized protein</fullName>
    </submittedName>
</protein>
<sequence length="81" mass="9201">MKKHRLGARLGAGLGGGWGLNDPAKRRAIRDLVAANIVWICCLQETKMESVDRRIIKELGAGLLDEWEFKEAKDLELHMDW</sequence>
<evidence type="ECO:0000313" key="2">
    <source>
        <dbReference type="Proteomes" id="UP001180020"/>
    </source>
</evidence>
<gene>
    <name evidence="1" type="ORF">QJS10_CPA08g00682</name>
</gene>
<organism evidence="1 2">
    <name type="scientific">Acorus calamus</name>
    <name type="common">Sweet flag</name>
    <dbReference type="NCBI Taxonomy" id="4465"/>
    <lineage>
        <taxon>Eukaryota</taxon>
        <taxon>Viridiplantae</taxon>
        <taxon>Streptophyta</taxon>
        <taxon>Embryophyta</taxon>
        <taxon>Tracheophyta</taxon>
        <taxon>Spermatophyta</taxon>
        <taxon>Magnoliopsida</taxon>
        <taxon>Liliopsida</taxon>
        <taxon>Acoraceae</taxon>
        <taxon>Acorus</taxon>
    </lineage>
</organism>
<proteinExistence type="predicted"/>
<accession>A0AAV9ECH3</accession>
<reference evidence="1" key="2">
    <citation type="submission" date="2023-06" db="EMBL/GenBank/DDBJ databases">
        <authorList>
            <person name="Ma L."/>
            <person name="Liu K.-W."/>
            <person name="Li Z."/>
            <person name="Hsiao Y.-Y."/>
            <person name="Qi Y."/>
            <person name="Fu T."/>
            <person name="Tang G."/>
            <person name="Zhang D."/>
            <person name="Sun W.-H."/>
            <person name="Liu D.-K."/>
            <person name="Li Y."/>
            <person name="Chen G.-Z."/>
            <person name="Liu X.-D."/>
            <person name="Liao X.-Y."/>
            <person name="Jiang Y.-T."/>
            <person name="Yu X."/>
            <person name="Hao Y."/>
            <person name="Huang J."/>
            <person name="Zhao X.-W."/>
            <person name="Ke S."/>
            <person name="Chen Y.-Y."/>
            <person name="Wu W.-L."/>
            <person name="Hsu J.-L."/>
            <person name="Lin Y.-F."/>
            <person name="Huang M.-D."/>
            <person name="Li C.-Y."/>
            <person name="Huang L."/>
            <person name="Wang Z.-W."/>
            <person name="Zhao X."/>
            <person name="Zhong W.-Y."/>
            <person name="Peng D.-H."/>
            <person name="Ahmad S."/>
            <person name="Lan S."/>
            <person name="Zhang J.-S."/>
            <person name="Tsai W.-C."/>
            <person name="Van De Peer Y."/>
            <person name="Liu Z.-J."/>
        </authorList>
    </citation>
    <scope>NUCLEOTIDE SEQUENCE</scope>
    <source>
        <strain evidence="1">CP</strain>
        <tissue evidence="1">Leaves</tissue>
    </source>
</reference>
<name>A0AAV9ECH3_ACOCL</name>
<comment type="caution">
    <text evidence="1">The sequence shown here is derived from an EMBL/GenBank/DDBJ whole genome shotgun (WGS) entry which is preliminary data.</text>
</comment>
<dbReference type="Proteomes" id="UP001180020">
    <property type="component" value="Unassembled WGS sequence"/>
</dbReference>
<evidence type="ECO:0000313" key="1">
    <source>
        <dbReference type="EMBL" id="KAK1310932.1"/>
    </source>
</evidence>
<dbReference type="AlphaFoldDB" id="A0AAV9ECH3"/>